<dbReference type="PANTHER" id="PTHR10127:SF882">
    <property type="entry name" value="MEPRIN A SUBUNIT"/>
    <property type="match status" value="1"/>
</dbReference>
<dbReference type="EC" id="3.4.24.-" evidence="2"/>
<dbReference type="Gene3D" id="3.40.390.10">
    <property type="entry name" value="Collagenase (Catalytic Domain)"/>
    <property type="match status" value="1"/>
</dbReference>
<keyword evidence="1 2" id="KW-0479">Metal-binding</keyword>
<protein>
    <recommendedName>
        <fullName evidence="2">Metalloendopeptidase</fullName>
        <ecNumber evidence="2">3.4.24.-</ecNumber>
    </recommendedName>
</protein>
<dbReference type="InterPro" id="IPR008974">
    <property type="entry name" value="TRAF-like"/>
</dbReference>
<dbReference type="SMART" id="SM00235">
    <property type="entry name" value="ZnMc"/>
    <property type="match status" value="1"/>
</dbReference>
<feature type="domain" description="Peptidase M12A" evidence="3">
    <location>
        <begin position="1"/>
        <end position="170"/>
    </location>
</feature>
<reference evidence="4" key="1">
    <citation type="submission" date="2025-08" db="UniProtKB">
        <authorList>
            <consortium name="Ensembl"/>
        </authorList>
    </citation>
    <scope>IDENTIFICATION</scope>
</reference>
<dbReference type="GO" id="GO:0006508">
    <property type="term" value="P:proteolysis"/>
    <property type="evidence" value="ECO:0007669"/>
    <property type="project" value="UniProtKB-KW"/>
</dbReference>
<dbReference type="PRINTS" id="PR00480">
    <property type="entry name" value="ASTACIN"/>
</dbReference>
<accession>A0A671MXZ3</accession>
<evidence type="ECO:0000313" key="5">
    <source>
        <dbReference type="Proteomes" id="UP000472260"/>
    </source>
</evidence>
<comment type="caution">
    <text evidence="1">Lacks conserved residue(s) required for the propagation of feature annotation.</text>
</comment>
<organism evidence="4 5">
    <name type="scientific">Sinocyclocheilus anshuiensis</name>
    <dbReference type="NCBI Taxonomy" id="1608454"/>
    <lineage>
        <taxon>Eukaryota</taxon>
        <taxon>Metazoa</taxon>
        <taxon>Chordata</taxon>
        <taxon>Craniata</taxon>
        <taxon>Vertebrata</taxon>
        <taxon>Euteleostomi</taxon>
        <taxon>Actinopterygii</taxon>
        <taxon>Neopterygii</taxon>
        <taxon>Teleostei</taxon>
        <taxon>Ostariophysi</taxon>
        <taxon>Cypriniformes</taxon>
        <taxon>Cyprinidae</taxon>
        <taxon>Cyprininae</taxon>
        <taxon>Sinocyclocheilus</taxon>
    </lineage>
</organism>
<dbReference type="GO" id="GO:0004222">
    <property type="term" value="F:metalloendopeptidase activity"/>
    <property type="evidence" value="ECO:0007669"/>
    <property type="project" value="UniProtKB-UniRule"/>
</dbReference>
<sequence>ILMQEVKINAKGVILKAFEQYRLKPNYIFVMFFCSIRCYSKVGNRQMGKQELSIGANCERLGTVEHEFLHALGFWHEQSMSDRDDYVIFVWDRIEDGKEHNFNLYDETVSSSLGVPYDYGSVMHYSKTAFNKDSEPTIVTKIPEFLDVIGQCMEFSDSDLLTDKLKTACSTNTWFLSLTIRIQPSFKKKLLQCFHYFTKEETKYIERNAKLLFILLQGLGSSCISAQPPKVTQLTWKVASFSPKDAPNACRALRLIQKNPDIQHRMNNIRMITTDPAKTSTDSMGNVEYFWDDPRKVGSLVTDTDGSSYYRGPGSGTSIYITHDRSFKGDNVIFLLSLEDVTGLVETQTRESWRPEIRDLRLEIDDAIGSSTTATVAKSVFVAAAMFLGLVLPLLNINACTVTPIKLIFLLQYPKCPFKRTVDKKIPMTSCRIHHEASMEEKKIFMEFARLRLHY</sequence>
<dbReference type="AlphaFoldDB" id="A0A671MXZ3"/>
<name>A0A671MXZ3_9TELE</name>
<reference evidence="4" key="2">
    <citation type="submission" date="2025-09" db="UniProtKB">
        <authorList>
            <consortium name="Ensembl"/>
        </authorList>
    </citation>
    <scope>IDENTIFICATION</scope>
</reference>
<keyword evidence="1 2" id="KW-0862">Zinc</keyword>
<keyword evidence="1 2" id="KW-0378">Hydrolase</keyword>
<dbReference type="SUPFAM" id="SSF55486">
    <property type="entry name" value="Metalloproteases ('zincins'), catalytic domain"/>
    <property type="match status" value="1"/>
</dbReference>
<dbReference type="PANTHER" id="PTHR10127">
    <property type="entry name" value="DISCOIDIN, CUB, EGF, LAMININ , AND ZINC METALLOPROTEASE DOMAIN CONTAINING"/>
    <property type="match status" value="1"/>
</dbReference>
<evidence type="ECO:0000256" key="2">
    <source>
        <dbReference type="RuleBase" id="RU361183"/>
    </source>
</evidence>
<dbReference type="Pfam" id="PF01400">
    <property type="entry name" value="Astacin"/>
    <property type="match status" value="1"/>
</dbReference>
<keyword evidence="1 2" id="KW-0645">Protease</keyword>
<evidence type="ECO:0000256" key="1">
    <source>
        <dbReference type="PROSITE-ProRule" id="PRU01211"/>
    </source>
</evidence>
<dbReference type="GO" id="GO:0008270">
    <property type="term" value="F:zinc ion binding"/>
    <property type="evidence" value="ECO:0007669"/>
    <property type="project" value="UniProtKB-UniRule"/>
</dbReference>
<dbReference type="Ensembl" id="ENSSANT00000040344.1">
    <property type="protein sequence ID" value="ENSSANP00000037905.1"/>
    <property type="gene ID" value="ENSSANG00000019307.1"/>
</dbReference>
<feature type="binding site" evidence="1">
    <location>
        <position position="76"/>
    </location>
    <ligand>
        <name>Zn(2+)</name>
        <dbReference type="ChEBI" id="CHEBI:29105"/>
        <note>catalytic</note>
    </ligand>
</feature>
<proteinExistence type="predicted"/>
<dbReference type="Gene3D" id="2.60.210.10">
    <property type="entry name" value="Apoptosis, Tumor Necrosis Factor Receptor Associated Protein 2, Chain A"/>
    <property type="match status" value="1"/>
</dbReference>
<dbReference type="InterPro" id="IPR024079">
    <property type="entry name" value="MetalloPept_cat_dom_sf"/>
</dbReference>
<dbReference type="InterPro" id="IPR001506">
    <property type="entry name" value="Peptidase_M12A"/>
</dbReference>
<dbReference type="InterPro" id="IPR006026">
    <property type="entry name" value="Peptidase_Metallo"/>
</dbReference>
<dbReference type="Proteomes" id="UP000472260">
    <property type="component" value="Unassembled WGS sequence"/>
</dbReference>
<comment type="cofactor">
    <cofactor evidence="1 2">
        <name>Zn(2+)</name>
        <dbReference type="ChEBI" id="CHEBI:29105"/>
    </cofactor>
    <text evidence="1 2">Binds 1 zinc ion per subunit.</text>
</comment>
<feature type="binding site" evidence="1">
    <location>
        <position position="70"/>
    </location>
    <ligand>
        <name>Zn(2+)</name>
        <dbReference type="ChEBI" id="CHEBI:29105"/>
        <note>catalytic</note>
    </ligand>
</feature>
<keyword evidence="5" id="KW-1185">Reference proteome</keyword>
<evidence type="ECO:0000259" key="3">
    <source>
        <dbReference type="PROSITE" id="PS51864"/>
    </source>
</evidence>
<feature type="binding site" evidence="1">
    <location>
        <position position="66"/>
    </location>
    <ligand>
        <name>Zn(2+)</name>
        <dbReference type="ChEBI" id="CHEBI:29105"/>
        <note>catalytic</note>
    </ligand>
</feature>
<evidence type="ECO:0000313" key="4">
    <source>
        <dbReference type="Ensembl" id="ENSSANP00000037905.1"/>
    </source>
</evidence>
<dbReference type="PROSITE" id="PS51864">
    <property type="entry name" value="ASTACIN"/>
    <property type="match status" value="1"/>
</dbReference>
<feature type="active site" evidence="1">
    <location>
        <position position="67"/>
    </location>
</feature>
<keyword evidence="1 2" id="KW-0482">Metalloprotease</keyword>